<name>A0A7M3MIA8_9BACT</name>
<dbReference type="InterPro" id="IPR025877">
    <property type="entry name" value="MobA-like_NTP_Trfase"/>
</dbReference>
<dbReference type="Proteomes" id="UP000448292">
    <property type="component" value="Unassembled WGS sequence"/>
</dbReference>
<comment type="caution">
    <text evidence="2">The sequence shown here is derived from an EMBL/GenBank/DDBJ whole genome shotgun (WGS) entry which is preliminary data.</text>
</comment>
<evidence type="ECO:0000313" key="2">
    <source>
        <dbReference type="EMBL" id="TVM19426.1"/>
    </source>
</evidence>
<dbReference type="OrthoDB" id="9779263at2"/>
<dbReference type="Pfam" id="PF01966">
    <property type="entry name" value="HD"/>
    <property type="match status" value="1"/>
</dbReference>
<evidence type="ECO:0000313" key="3">
    <source>
        <dbReference type="Proteomes" id="UP000448292"/>
    </source>
</evidence>
<feature type="domain" description="HD/PDEase" evidence="1">
    <location>
        <begin position="234"/>
        <end position="351"/>
    </location>
</feature>
<dbReference type="RefSeq" id="WP_144301782.1">
    <property type="nucleotide sequence ID" value="NZ_QMIE01000002.1"/>
</dbReference>
<evidence type="ECO:0000259" key="1">
    <source>
        <dbReference type="SMART" id="SM00471"/>
    </source>
</evidence>
<dbReference type="Gene3D" id="1.10.3210.10">
    <property type="entry name" value="Hypothetical protein af1432"/>
    <property type="match status" value="1"/>
</dbReference>
<dbReference type="EMBL" id="QMIE01000002">
    <property type="protein sequence ID" value="TVM19426.1"/>
    <property type="molecule type" value="Genomic_DNA"/>
</dbReference>
<dbReference type="PANTHER" id="PTHR43777">
    <property type="entry name" value="MOLYBDENUM COFACTOR CYTIDYLYLTRANSFERASE"/>
    <property type="match status" value="1"/>
</dbReference>
<dbReference type="SUPFAM" id="SSF109604">
    <property type="entry name" value="HD-domain/PDEase-like"/>
    <property type="match status" value="1"/>
</dbReference>
<dbReference type="InterPro" id="IPR003607">
    <property type="entry name" value="HD/PDEase_dom"/>
</dbReference>
<keyword evidence="2" id="KW-0378">Hydrolase</keyword>
<gene>
    <name evidence="2" type="ORF">DPQ33_03435</name>
</gene>
<dbReference type="InterPro" id="IPR054703">
    <property type="entry name" value="Mop-rel"/>
</dbReference>
<keyword evidence="3" id="KW-1185">Reference proteome</keyword>
<dbReference type="AlphaFoldDB" id="A0A7M3MIA8"/>
<dbReference type="InterPro" id="IPR006674">
    <property type="entry name" value="HD_domain"/>
</dbReference>
<proteinExistence type="predicted"/>
<sequence>MSSTAPGPNFTHAASPGVVGVVLAAGISSRMGELGPKPLLPLHGQAVLERAVTLLQQAGIGAVLTVLGHRADEIAPLAKRAGARVLLNERYEEGMFSSVLAALRELERWNISPDAAAILPTDCCLVRPAIVRDLLAVHADIPESIIKPSYRGLTGHPVIVPASRFPAVLGHDGREGLRGALAPFPCVEAPVWDRHSTWDMDSPEDYARAQRAARRLHSPTAAECFALLEDVRRLPPQAVAHGAAVARVAQLLACRINSVSDASSRSDLPNALDVDLVTAAGLLHDIAKGAPDHEHEGGRVLRALGLPEVAAVAETHRDFSLEADEPVTESAVVYLADKLVYGPRLVTVEERFAQKIECFAENPAEVDAIRGRRSRALAMHERIAAIIGEPPYDYARRELMDAQGLVRWSLRNMDAIPC</sequence>
<dbReference type="CDD" id="cd04182">
    <property type="entry name" value="GT_2_like_f"/>
    <property type="match status" value="1"/>
</dbReference>
<dbReference type="NCBIfam" id="NF045665">
    <property type="entry name" value="NTPtran_DVU1551"/>
    <property type="match status" value="1"/>
</dbReference>
<organism evidence="2 3">
    <name type="scientific">Oceanidesulfovibrio indonesiensis</name>
    <dbReference type="NCBI Taxonomy" id="54767"/>
    <lineage>
        <taxon>Bacteria</taxon>
        <taxon>Pseudomonadati</taxon>
        <taxon>Thermodesulfobacteriota</taxon>
        <taxon>Desulfovibrionia</taxon>
        <taxon>Desulfovibrionales</taxon>
        <taxon>Desulfovibrionaceae</taxon>
        <taxon>Oceanidesulfovibrio</taxon>
    </lineage>
</organism>
<protein>
    <submittedName>
        <fullName evidence="2">Phosphohydrolase</fullName>
    </submittedName>
</protein>
<dbReference type="InterPro" id="IPR029044">
    <property type="entry name" value="Nucleotide-diphossugar_trans"/>
</dbReference>
<dbReference type="CDD" id="cd00077">
    <property type="entry name" value="HDc"/>
    <property type="match status" value="1"/>
</dbReference>
<dbReference type="SMART" id="SM00471">
    <property type="entry name" value="HDc"/>
    <property type="match status" value="1"/>
</dbReference>
<dbReference type="Gene3D" id="3.90.550.10">
    <property type="entry name" value="Spore Coat Polysaccharide Biosynthesis Protein SpsA, Chain A"/>
    <property type="match status" value="1"/>
</dbReference>
<dbReference type="GO" id="GO:0016787">
    <property type="term" value="F:hydrolase activity"/>
    <property type="evidence" value="ECO:0007669"/>
    <property type="project" value="UniProtKB-KW"/>
</dbReference>
<dbReference type="PANTHER" id="PTHR43777:SF1">
    <property type="entry name" value="MOLYBDENUM COFACTOR CYTIDYLYLTRANSFERASE"/>
    <property type="match status" value="1"/>
</dbReference>
<dbReference type="SUPFAM" id="SSF53448">
    <property type="entry name" value="Nucleotide-diphospho-sugar transferases"/>
    <property type="match status" value="1"/>
</dbReference>
<dbReference type="GO" id="GO:0016779">
    <property type="term" value="F:nucleotidyltransferase activity"/>
    <property type="evidence" value="ECO:0007669"/>
    <property type="project" value="UniProtKB-ARBA"/>
</dbReference>
<reference evidence="2 3" key="1">
    <citation type="submission" date="2018-06" db="EMBL/GenBank/DDBJ databases">
        <title>Complete genome of Desulfovibrio indonesiensis P37SLT.</title>
        <authorList>
            <person name="Crispim J.S."/>
            <person name="Vidigal P.M.P."/>
            <person name="Silva L.C.F."/>
            <person name="Laguardia C.N."/>
            <person name="Araujo L.C."/>
            <person name="Dias R.S."/>
            <person name="Sousa M.P."/>
            <person name="Paula S.O."/>
            <person name="Silva C."/>
        </authorList>
    </citation>
    <scope>NUCLEOTIDE SEQUENCE [LARGE SCALE GENOMIC DNA]</scope>
    <source>
        <strain evidence="2 3">P37SLT</strain>
    </source>
</reference>
<dbReference type="Pfam" id="PF12804">
    <property type="entry name" value="NTP_transf_3"/>
    <property type="match status" value="1"/>
</dbReference>
<accession>A0A7M3MIA8</accession>